<dbReference type="InterPro" id="IPR022678">
    <property type="entry name" value="NMT_CS"/>
</dbReference>
<dbReference type="PANTHER" id="PTHR11377:SF5">
    <property type="entry name" value="GLYCYLPEPTIDE N-TETRADECANOYLTRANSFERASE"/>
    <property type="match status" value="1"/>
</dbReference>
<dbReference type="GO" id="GO:0005737">
    <property type="term" value="C:cytoplasm"/>
    <property type="evidence" value="ECO:0007669"/>
    <property type="project" value="TreeGrafter"/>
</dbReference>
<dbReference type="InterPro" id="IPR000903">
    <property type="entry name" value="NMT"/>
</dbReference>
<accession>A0A2P5BE77</accession>
<evidence type="ECO:0000259" key="6">
    <source>
        <dbReference type="Pfam" id="PF01233"/>
    </source>
</evidence>
<evidence type="ECO:0000313" key="8">
    <source>
        <dbReference type="Proteomes" id="UP000237105"/>
    </source>
</evidence>
<keyword evidence="3 7" id="KW-0808">Transferase</keyword>
<dbReference type="Gene3D" id="3.40.630.170">
    <property type="match status" value="1"/>
</dbReference>
<dbReference type="Proteomes" id="UP000237105">
    <property type="component" value="Unassembled WGS sequence"/>
</dbReference>
<proteinExistence type="inferred from homology"/>
<evidence type="ECO:0000256" key="3">
    <source>
        <dbReference type="ARBA" id="ARBA00022679"/>
    </source>
</evidence>
<organism evidence="7 8">
    <name type="scientific">Parasponia andersonii</name>
    <name type="common">Sponia andersonii</name>
    <dbReference type="NCBI Taxonomy" id="3476"/>
    <lineage>
        <taxon>Eukaryota</taxon>
        <taxon>Viridiplantae</taxon>
        <taxon>Streptophyta</taxon>
        <taxon>Embryophyta</taxon>
        <taxon>Tracheophyta</taxon>
        <taxon>Spermatophyta</taxon>
        <taxon>Magnoliopsida</taxon>
        <taxon>eudicotyledons</taxon>
        <taxon>Gunneridae</taxon>
        <taxon>Pentapetalae</taxon>
        <taxon>rosids</taxon>
        <taxon>fabids</taxon>
        <taxon>Rosales</taxon>
        <taxon>Cannabaceae</taxon>
        <taxon>Parasponia</taxon>
    </lineage>
</organism>
<evidence type="ECO:0000313" key="7">
    <source>
        <dbReference type="EMBL" id="PON47095.1"/>
    </source>
</evidence>
<feature type="domain" description="Glycylpeptide N-tetradecanoyltransferase N-terminal" evidence="6">
    <location>
        <begin position="1"/>
        <end position="68"/>
    </location>
</feature>
<keyword evidence="8" id="KW-1185">Reference proteome</keyword>
<dbReference type="EMBL" id="JXTB01000300">
    <property type="protein sequence ID" value="PON47095.1"/>
    <property type="molecule type" value="Genomic_DNA"/>
</dbReference>
<evidence type="ECO:0000256" key="1">
    <source>
        <dbReference type="ARBA" id="ARBA00009469"/>
    </source>
</evidence>
<dbReference type="OrthoDB" id="1626453at2759"/>
<name>A0A2P5BE77_PARAD</name>
<dbReference type="EC" id="2.3.1.97" evidence="2"/>
<protein>
    <recommendedName>
        <fullName evidence="2">glycylpeptide N-tetradecanoyltransferase</fullName>
        <ecNumber evidence="2">2.3.1.97</ecNumber>
    </recommendedName>
    <alternativeName>
        <fullName evidence="5">Myristoyl-CoA:protein N-myristoyltransferase</fullName>
    </alternativeName>
</protein>
<dbReference type="GO" id="GO:0004379">
    <property type="term" value="F:glycylpeptide N-tetradecanoyltransferase activity"/>
    <property type="evidence" value="ECO:0007669"/>
    <property type="project" value="UniProtKB-EC"/>
</dbReference>
<dbReference type="Pfam" id="PF01233">
    <property type="entry name" value="NMT"/>
    <property type="match status" value="1"/>
</dbReference>
<gene>
    <name evidence="7" type="ORF">PanWU01x14_247120</name>
</gene>
<dbReference type="STRING" id="3476.A0A2P5BE77"/>
<dbReference type="AlphaFoldDB" id="A0A2P5BE77"/>
<dbReference type="PANTHER" id="PTHR11377">
    <property type="entry name" value="N-MYRISTOYL TRANSFERASE"/>
    <property type="match status" value="1"/>
</dbReference>
<keyword evidence="4" id="KW-0012">Acyltransferase</keyword>
<evidence type="ECO:0000256" key="4">
    <source>
        <dbReference type="ARBA" id="ARBA00023315"/>
    </source>
</evidence>
<dbReference type="InterPro" id="IPR016181">
    <property type="entry name" value="Acyl_CoA_acyltransferase"/>
</dbReference>
<dbReference type="PROSITE" id="PS00975">
    <property type="entry name" value="NMT_1"/>
    <property type="match status" value="1"/>
</dbReference>
<comment type="similarity">
    <text evidence="1">Belongs to the NMT family.</text>
</comment>
<evidence type="ECO:0000256" key="2">
    <source>
        <dbReference type="ARBA" id="ARBA00012923"/>
    </source>
</evidence>
<reference evidence="8" key="1">
    <citation type="submission" date="2016-06" db="EMBL/GenBank/DDBJ databases">
        <title>Parallel loss of symbiosis genes in relatives of nitrogen-fixing non-legume Parasponia.</title>
        <authorList>
            <person name="Van Velzen R."/>
            <person name="Holmer R."/>
            <person name="Bu F."/>
            <person name="Rutten L."/>
            <person name="Van Zeijl A."/>
            <person name="Liu W."/>
            <person name="Santuari L."/>
            <person name="Cao Q."/>
            <person name="Sharma T."/>
            <person name="Shen D."/>
            <person name="Roswanjaya Y."/>
            <person name="Wardhani T."/>
            <person name="Kalhor M.S."/>
            <person name="Jansen J."/>
            <person name="Van den Hoogen J."/>
            <person name="Gungor B."/>
            <person name="Hartog M."/>
            <person name="Hontelez J."/>
            <person name="Verver J."/>
            <person name="Yang W.-C."/>
            <person name="Schijlen E."/>
            <person name="Repin R."/>
            <person name="Schilthuizen M."/>
            <person name="Schranz E."/>
            <person name="Heidstra R."/>
            <person name="Miyata K."/>
            <person name="Fedorova E."/>
            <person name="Kohlen W."/>
            <person name="Bisseling T."/>
            <person name="Smit S."/>
            <person name="Geurts R."/>
        </authorList>
    </citation>
    <scope>NUCLEOTIDE SEQUENCE [LARGE SCALE GENOMIC DNA]</scope>
    <source>
        <strain evidence="8">cv. WU1-14</strain>
    </source>
</reference>
<dbReference type="InterPro" id="IPR022676">
    <property type="entry name" value="NMT_N"/>
</dbReference>
<evidence type="ECO:0000256" key="5">
    <source>
        <dbReference type="ARBA" id="ARBA00031242"/>
    </source>
</evidence>
<sequence>MFRFDFSKEFLRRALSSPGYFKTWHFAVRVTSPKILVCFISGVPARIRIRGDVVNMAEVNFLCCHKKLMV</sequence>
<comment type="caution">
    <text evidence="7">The sequence shown here is derived from an EMBL/GenBank/DDBJ whole genome shotgun (WGS) entry which is preliminary data.</text>
</comment>
<dbReference type="SUPFAM" id="SSF55729">
    <property type="entry name" value="Acyl-CoA N-acyltransferases (Nat)"/>
    <property type="match status" value="1"/>
</dbReference>